<dbReference type="OrthoDB" id="6266590at2759"/>
<dbReference type="InterPro" id="IPR036179">
    <property type="entry name" value="Ig-like_dom_sf"/>
</dbReference>
<evidence type="ECO:0000256" key="1">
    <source>
        <dbReference type="SAM" id="Phobius"/>
    </source>
</evidence>
<keyword evidence="1" id="KW-1133">Transmembrane helix</keyword>
<evidence type="ECO:0000313" key="5">
    <source>
        <dbReference type="Proteomes" id="UP000478052"/>
    </source>
</evidence>
<accession>A0A6G0Z4U5</accession>
<dbReference type="PROSITE" id="PS50853">
    <property type="entry name" value="FN3"/>
    <property type="match status" value="1"/>
</dbReference>
<dbReference type="Gene3D" id="2.60.40.10">
    <property type="entry name" value="Immunoglobulins"/>
    <property type="match status" value="2"/>
</dbReference>
<dbReference type="SUPFAM" id="SSF49265">
    <property type="entry name" value="Fibronectin type III"/>
    <property type="match status" value="1"/>
</dbReference>
<keyword evidence="5" id="KW-1185">Reference proteome</keyword>
<dbReference type="Proteomes" id="UP000478052">
    <property type="component" value="Unassembled WGS sequence"/>
</dbReference>
<dbReference type="InterPro" id="IPR013783">
    <property type="entry name" value="Ig-like_fold"/>
</dbReference>
<feature type="domain" description="Ig-like" evidence="2">
    <location>
        <begin position="50"/>
        <end position="135"/>
    </location>
</feature>
<sequence>MNRKNCIFVKKFQDAHLNMIYYQFVCVFIITISLFSIPCDEYHYSFYFVPDTNGINNNYIKMFPKIGENVTLKCGSNNIKNSDVLWTIKHKEIPGRTKVMKNGDLFIPSFNSSDAGVYICDLAAANGYAEHAPLTEFDLKPISIPRSLIGIKVIPNTVLVLITWRQIENNDEFPVKNVTIRYKIIDDSNSRDDWSVLQVNPSKISINIYSLRPNTLYKIQIWASNEVGDGAKTELTTKTLNDMTESELEKHLLEGIDTFDTRAWTFAVIVIMSTFSIFVIALCCLFVKDPRVQKRLENSDDVERIELIPNIIINPGYCET</sequence>
<dbReference type="SMART" id="SM00408">
    <property type="entry name" value="IGc2"/>
    <property type="match status" value="1"/>
</dbReference>
<gene>
    <name evidence="4" type="ORF">FWK35_00003207</name>
</gene>
<evidence type="ECO:0000313" key="4">
    <source>
        <dbReference type="EMBL" id="KAF0765496.1"/>
    </source>
</evidence>
<evidence type="ECO:0000259" key="3">
    <source>
        <dbReference type="PROSITE" id="PS50853"/>
    </source>
</evidence>
<dbReference type="InterPro" id="IPR003598">
    <property type="entry name" value="Ig_sub2"/>
</dbReference>
<comment type="caution">
    <text evidence="4">The sequence shown here is derived from an EMBL/GenBank/DDBJ whole genome shotgun (WGS) entry which is preliminary data.</text>
</comment>
<feature type="transmembrane region" description="Helical" evidence="1">
    <location>
        <begin position="20"/>
        <end position="37"/>
    </location>
</feature>
<dbReference type="PROSITE" id="PS50835">
    <property type="entry name" value="IG_LIKE"/>
    <property type="match status" value="1"/>
</dbReference>
<evidence type="ECO:0000259" key="2">
    <source>
        <dbReference type="PROSITE" id="PS50835"/>
    </source>
</evidence>
<dbReference type="InterPro" id="IPR003961">
    <property type="entry name" value="FN3_dom"/>
</dbReference>
<dbReference type="AlphaFoldDB" id="A0A6G0Z4U5"/>
<protein>
    <submittedName>
        <fullName evidence="4">Contactin-1-like</fullName>
    </submittedName>
</protein>
<dbReference type="EMBL" id="VUJU01001386">
    <property type="protein sequence ID" value="KAF0765496.1"/>
    <property type="molecule type" value="Genomic_DNA"/>
</dbReference>
<reference evidence="4 5" key="1">
    <citation type="submission" date="2019-08" db="EMBL/GenBank/DDBJ databases">
        <title>Whole genome of Aphis craccivora.</title>
        <authorList>
            <person name="Voronova N.V."/>
            <person name="Shulinski R.S."/>
            <person name="Bandarenka Y.V."/>
            <person name="Zhorov D.G."/>
            <person name="Warner D."/>
        </authorList>
    </citation>
    <scope>NUCLEOTIDE SEQUENCE [LARGE SCALE GENOMIC DNA]</scope>
    <source>
        <strain evidence="4">180601</strain>
        <tissue evidence="4">Whole Body</tissue>
    </source>
</reference>
<keyword evidence="1" id="KW-0472">Membrane</keyword>
<keyword evidence="1" id="KW-0812">Transmembrane</keyword>
<name>A0A6G0Z4U5_APHCR</name>
<dbReference type="CDD" id="cd00063">
    <property type="entry name" value="FN3"/>
    <property type="match status" value="1"/>
</dbReference>
<feature type="transmembrane region" description="Helical" evidence="1">
    <location>
        <begin position="263"/>
        <end position="287"/>
    </location>
</feature>
<dbReference type="InterPro" id="IPR036116">
    <property type="entry name" value="FN3_sf"/>
</dbReference>
<dbReference type="SUPFAM" id="SSF48726">
    <property type="entry name" value="Immunoglobulin"/>
    <property type="match status" value="1"/>
</dbReference>
<proteinExistence type="predicted"/>
<feature type="domain" description="Fibronectin type-III" evidence="3">
    <location>
        <begin position="144"/>
        <end position="243"/>
    </location>
</feature>
<dbReference type="InterPro" id="IPR007110">
    <property type="entry name" value="Ig-like_dom"/>
</dbReference>
<organism evidence="4 5">
    <name type="scientific">Aphis craccivora</name>
    <name type="common">Cowpea aphid</name>
    <dbReference type="NCBI Taxonomy" id="307492"/>
    <lineage>
        <taxon>Eukaryota</taxon>
        <taxon>Metazoa</taxon>
        <taxon>Ecdysozoa</taxon>
        <taxon>Arthropoda</taxon>
        <taxon>Hexapoda</taxon>
        <taxon>Insecta</taxon>
        <taxon>Pterygota</taxon>
        <taxon>Neoptera</taxon>
        <taxon>Paraneoptera</taxon>
        <taxon>Hemiptera</taxon>
        <taxon>Sternorrhyncha</taxon>
        <taxon>Aphidomorpha</taxon>
        <taxon>Aphidoidea</taxon>
        <taxon>Aphididae</taxon>
        <taxon>Aphidini</taxon>
        <taxon>Aphis</taxon>
        <taxon>Aphis</taxon>
    </lineage>
</organism>